<sequence>MSSYVALNTSWIMQQDVPPRELPSAYFSLAEMNWRILGKRLFVSFDAAALPHYSILKAQRVRGNPSALSSARSQRNLRSSTALSSSNTTTMSVLDQIKKVTTVVADTGDFKAMEEFHPTDATTNPSLLLAASKMDAYKHFLTEAIDYAKKHSTDRDKIRTIAMEKLFVLFGKEILKIIPGRVSTEVDARLSFDKDAQITKALSLIKLYEEEGIGKERVLIKLSSTWEGIQAAKVLESEHGVHCNMTLLFDFYQAVACAEAGVTLVSPFVGRILDWHVNNTEKKSFDRHTDPGVLSVTKIYNYYKKFDYKTQVMAASFRNTEEIKGLNGCDLLTISPSLLKQLSEDKETIPVVLSPQKAAACELERITVPEATFRFEMNEDIMANDKLSEGIRKFAADARALEKMIDSSM</sequence>
<dbReference type="GO" id="GO:0004801">
    <property type="term" value="F:transaldolase activity"/>
    <property type="evidence" value="ECO:0007669"/>
    <property type="project" value="UniProtKB-EC"/>
</dbReference>
<dbReference type="GO" id="GO:0009052">
    <property type="term" value="P:pentose-phosphate shunt, non-oxidative branch"/>
    <property type="evidence" value="ECO:0007669"/>
    <property type="project" value="TreeGrafter"/>
</dbReference>
<evidence type="ECO:0000256" key="8">
    <source>
        <dbReference type="RuleBase" id="RU000501"/>
    </source>
</evidence>
<evidence type="ECO:0000256" key="3">
    <source>
        <dbReference type="ARBA" id="ARBA00013151"/>
    </source>
</evidence>
<dbReference type="AlphaFoldDB" id="A0A915AAG3"/>
<proteinExistence type="inferred from homology"/>
<dbReference type="InterPro" id="IPR001585">
    <property type="entry name" value="TAL/FSA"/>
</dbReference>
<dbReference type="PANTHER" id="PTHR10683:SF18">
    <property type="entry name" value="TRANSALDOLASE"/>
    <property type="match status" value="1"/>
</dbReference>
<dbReference type="NCBIfam" id="TIGR00874">
    <property type="entry name" value="talAB"/>
    <property type="match status" value="1"/>
</dbReference>
<dbReference type="GO" id="GO:0005737">
    <property type="term" value="C:cytoplasm"/>
    <property type="evidence" value="ECO:0007669"/>
    <property type="project" value="InterPro"/>
</dbReference>
<dbReference type="InterPro" id="IPR013785">
    <property type="entry name" value="Aldolase_TIM"/>
</dbReference>
<dbReference type="InterPro" id="IPR004730">
    <property type="entry name" value="Transaldolase_1"/>
</dbReference>
<comment type="function">
    <text evidence="8">Catalyzes the rate-limiting step of the non-oxidative phase in the pentose phosphate pathway. Catalyzes the reversible conversion of sedheptulose-7-phosphate and D-glyceraldehyde 3-phosphate into erythrose-4-phosphate and beta-D-fructose 6-phosphate.</text>
</comment>
<evidence type="ECO:0000256" key="6">
    <source>
        <dbReference type="ARBA" id="ARBA00023270"/>
    </source>
</evidence>
<dbReference type="WBParaSite" id="PgR002_g048_t03">
    <property type="protein sequence ID" value="PgR002_g048_t03"/>
    <property type="gene ID" value="PgR002_g048"/>
</dbReference>
<evidence type="ECO:0000256" key="5">
    <source>
        <dbReference type="ARBA" id="ARBA00023126"/>
    </source>
</evidence>
<protein>
    <recommendedName>
        <fullName evidence="3 8">Transaldolase</fullName>
        <ecNumber evidence="3 8">2.2.1.2</ecNumber>
    </recommendedName>
</protein>
<dbReference type="SUPFAM" id="SSF51569">
    <property type="entry name" value="Aldolase"/>
    <property type="match status" value="1"/>
</dbReference>
<comment type="catalytic activity">
    <reaction evidence="7 8">
        <text>D-sedoheptulose 7-phosphate + D-glyceraldehyde 3-phosphate = D-erythrose 4-phosphate + beta-D-fructose 6-phosphate</text>
        <dbReference type="Rhea" id="RHEA:17053"/>
        <dbReference type="ChEBI" id="CHEBI:16897"/>
        <dbReference type="ChEBI" id="CHEBI:57483"/>
        <dbReference type="ChEBI" id="CHEBI:57634"/>
        <dbReference type="ChEBI" id="CHEBI:59776"/>
        <dbReference type="EC" id="2.2.1.2"/>
    </reaction>
</comment>
<dbReference type="Proteomes" id="UP000887569">
    <property type="component" value="Unplaced"/>
</dbReference>
<dbReference type="Gene3D" id="3.20.20.70">
    <property type="entry name" value="Aldolase class I"/>
    <property type="match status" value="1"/>
</dbReference>
<accession>A0A915AAG3</accession>
<dbReference type="PROSITE" id="PS00958">
    <property type="entry name" value="TRANSALDOLASE_2"/>
    <property type="match status" value="1"/>
</dbReference>
<evidence type="ECO:0000256" key="2">
    <source>
        <dbReference type="ARBA" id="ARBA00008012"/>
    </source>
</evidence>
<dbReference type="Pfam" id="PF00923">
    <property type="entry name" value="TAL_FSA"/>
    <property type="match status" value="1"/>
</dbReference>
<keyword evidence="9" id="KW-1185">Reference proteome</keyword>
<name>A0A915AAG3_PARUN</name>
<reference evidence="10" key="1">
    <citation type="submission" date="2022-11" db="UniProtKB">
        <authorList>
            <consortium name="WormBaseParasite"/>
        </authorList>
    </citation>
    <scope>IDENTIFICATION</scope>
</reference>
<evidence type="ECO:0000256" key="1">
    <source>
        <dbReference type="ARBA" id="ARBA00004857"/>
    </source>
</evidence>
<evidence type="ECO:0000256" key="4">
    <source>
        <dbReference type="ARBA" id="ARBA00022679"/>
    </source>
</evidence>
<comment type="similarity">
    <text evidence="2">Belongs to the transaldolase family. Type 1 subfamily.</text>
</comment>
<organism evidence="9 10">
    <name type="scientific">Parascaris univalens</name>
    <name type="common">Nematode worm</name>
    <dbReference type="NCBI Taxonomy" id="6257"/>
    <lineage>
        <taxon>Eukaryota</taxon>
        <taxon>Metazoa</taxon>
        <taxon>Ecdysozoa</taxon>
        <taxon>Nematoda</taxon>
        <taxon>Chromadorea</taxon>
        <taxon>Rhabditida</taxon>
        <taxon>Spirurina</taxon>
        <taxon>Ascaridomorpha</taxon>
        <taxon>Ascaridoidea</taxon>
        <taxon>Ascarididae</taxon>
        <taxon>Parascaris</taxon>
    </lineage>
</organism>
<evidence type="ECO:0000313" key="10">
    <source>
        <dbReference type="WBParaSite" id="PgR002_g048_t03"/>
    </source>
</evidence>
<comment type="pathway">
    <text evidence="1 8">Carbohydrate degradation; pentose phosphate pathway; D-glyceraldehyde 3-phosphate and beta-D-fructose 6-phosphate from D-ribose 5-phosphate and D-xylulose 5-phosphate (non-oxidative stage): step 2/3.</text>
</comment>
<dbReference type="FunFam" id="3.20.20.70:FF:000088">
    <property type="entry name" value="Transaldolase"/>
    <property type="match status" value="1"/>
</dbReference>
<dbReference type="GO" id="GO:0005975">
    <property type="term" value="P:carbohydrate metabolic process"/>
    <property type="evidence" value="ECO:0007669"/>
    <property type="project" value="InterPro"/>
</dbReference>
<keyword evidence="5 8" id="KW-0570">Pentose shunt</keyword>
<dbReference type="EC" id="2.2.1.2" evidence="3 8"/>
<dbReference type="InterPro" id="IPR018225">
    <property type="entry name" value="Transaldolase_AS"/>
</dbReference>
<keyword evidence="6" id="KW-0704">Schiff base</keyword>
<dbReference type="PROSITE" id="PS01054">
    <property type="entry name" value="TRANSALDOLASE_1"/>
    <property type="match status" value="1"/>
</dbReference>
<evidence type="ECO:0000256" key="7">
    <source>
        <dbReference type="ARBA" id="ARBA00048810"/>
    </source>
</evidence>
<keyword evidence="4 8" id="KW-0808">Transferase</keyword>
<evidence type="ECO:0000313" key="9">
    <source>
        <dbReference type="Proteomes" id="UP000887569"/>
    </source>
</evidence>
<dbReference type="PANTHER" id="PTHR10683">
    <property type="entry name" value="TRANSALDOLASE"/>
    <property type="match status" value="1"/>
</dbReference>
<dbReference type="CDD" id="cd00957">
    <property type="entry name" value="Transaldolase_TalAB"/>
    <property type="match status" value="1"/>
</dbReference>